<dbReference type="EMBL" id="UYWX01022365">
    <property type="protein sequence ID" value="VDM35831.1"/>
    <property type="molecule type" value="Genomic_DNA"/>
</dbReference>
<keyword evidence="1" id="KW-0732">Signal</keyword>
<evidence type="ECO:0000256" key="1">
    <source>
        <dbReference type="SAM" id="SignalP"/>
    </source>
</evidence>
<name>A0A0R3XBE0_HYDTA</name>
<reference evidence="4" key="1">
    <citation type="submission" date="2017-02" db="UniProtKB">
        <authorList>
            <consortium name="WormBaseParasite"/>
        </authorList>
    </citation>
    <scope>IDENTIFICATION</scope>
</reference>
<dbReference type="Gene3D" id="1.25.40.10">
    <property type="entry name" value="Tetratricopeptide repeat domain"/>
    <property type="match status" value="1"/>
</dbReference>
<sequence length="320" mass="36488">MFFLRHRSVLAFVLRVAHSKTLHFSGRQPCPLLPTPVLANVSYSAYPTPGNREERSLLTENDAKNASFQMQLAERNRLNIRLMDTEQQRVYFNELWDKIAAVFIRRSCERGNMEETSFYLKAMHQEGAVPNDYIFSKILHGYVKCGLPDEVATTQDVMSKLNYWPSMMATEDLLSAYADLGDGNGVIELLQETLNRSESLLNRPVFSPRFLADLYARLAVAPQFDTNEQAASTILGLLRKRPPYFDDFRLGIALTRLLKAGHNDAAFQFLRGTHPHTFTPYFLSKISELLVEQDPKTLADFWLSSGAFSRLPEVIRTMPN</sequence>
<evidence type="ECO:0000313" key="4">
    <source>
        <dbReference type="WBParaSite" id="TTAC_0001086701-mRNA-1"/>
    </source>
</evidence>
<dbReference type="AlphaFoldDB" id="A0A0R3XBE0"/>
<dbReference type="InterPro" id="IPR011990">
    <property type="entry name" value="TPR-like_helical_dom_sf"/>
</dbReference>
<evidence type="ECO:0000313" key="2">
    <source>
        <dbReference type="EMBL" id="VDM35831.1"/>
    </source>
</evidence>
<feature type="chain" id="PRO_5043133315" evidence="1">
    <location>
        <begin position="20"/>
        <end position="320"/>
    </location>
</feature>
<proteinExistence type="predicted"/>
<dbReference type="STRING" id="6205.A0A0R3XBE0"/>
<organism evidence="4">
    <name type="scientific">Hydatigena taeniaeformis</name>
    <name type="common">Feline tapeworm</name>
    <name type="synonym">Taenia taeniaeformis</name>
    <dbReference type="NCBI Taxonomy" id="6205"/>
    <lineage>
        <taxon>Eukaryota</taxon>
        <taxon>Metazoa</taxon>
        <taxon>Spiralia</taxon>
        <taxon>Lophotrochozoa</taxon>
        <taxon>Platyhelminthes</taxon>
        <taxon>Cestoda</taxon>
        <taxon>Eucestoda</taxon>
        <taxon>Cyclophyllidea</taxon>
        <taxon>Taeniidae</taxon>
        <taxon>Hydatigera</taxon>
    </lineage>
</organism>
<reference evidence="2 3" key="2">
    <citation type="submission" date="2018-11" db="EMBL/GenBank/DDBJ databases">
        <authorList>
            <consortium name="Pathogen Informatics"/>
        </authorList>
    </citation>
    <scope>NUCLEOTIDE SEQUENCE [LARGE SCALE GENOMIC DNA]</scope>
</reference>
<dbReference type="OrthoDB" id="185373at2759"/>
<feature type="signal peptide" evidence="1">
    <location>
        <begin position="1"/>
        <end position="19"/>
    </location>
</feature>
<keyword evidence="3" id="KW-1185">Reference proteome</keyword>
<dbReference type="WBParaSite" id="TTAC_0001086701-mRNA-1">
    <property type="protein sequence ID" value="TTAC_0001086701-mRNA-1"/>
    <property type="gene ID" value="TTAC_0001086701"/>
</dbReference>
<dbReference type="Proteomes" id="UP000274429">
    <property type="component" value="Unassembled WGS sequence"/>
</dbReference>
<protein>
    <submittedName>
        <fullName evidence="4">PPR_long domain-containing protein</fullName>
    </submittedName>
</protein>
<gene>
    <name evidence="2" type="ORF">TTAC_LOCUS10851</name>
</gene>
<evidence type="ECO:0000313" key="3">
    <source>
        <dbReference type="Proteomes" id="UP000274429"/>
    </source>
</evidence>
<accession>A0A0R3XBE0</accession>